<evidence type="ECO:0000256" key="1">
    <source>
        <dbReference type="SAM" id="Phobius"/>
    </source>
</evidence>
<keyword evidence="1" id="KW-0812">Transmembrane</keyword>
<gene>
    <name evidence="2" type="ORF">APB76_00445</name>
</gene>
<proteinExistence type="predicted"/>
<evidence type="ECO:0000313" key="2">
    <source>
        <dbReference type="EMBL" id="OAJ96271.1"/>
    </source>
</evidence>
<reference evidence="2 3" key="1">
    <citation type="journal article" date="2016" name="Syst. Appl. Microbiol.">
        <title>Vibrio bivalvicida sp. nov., a novel larval pathogen for bivalve molluscs reared in a hatchery.</title>
        <authorList>
            <person name="Dubert J."/>
            <person name="Romalde J.L."/>
            <person name="Prado S."/>
            <person name="Barja J.L."/>
        </authorList>
    </citation>
    <scope>NUCLEOTIDE SEQUENCE [LARGE SCALE GENOMIC DNA]</scope>
    <source>
        <strain evidence="2 3">605</strain>
    </source>
</reference>
<keyword evidence="1" id="KW-0472">Membrane</keyword>
<dbReference type="EMBL" id="LLEI02000006">
    <property type="protein sequence ID" value="OAJ96271.1"/>
    <property type="molecule type" value="Genomic_DNA"/>
</dbReference>
<dbReference type="Proteomes" id="UP000078406">
    <property type="component" value="Unassembled WGS sequence"/>
</dbReference>
<keyword evidence="1" id="KW-1133">Transmembrane helix</keyword>
<evidence type="ECO:0000313" key="3">
    <source>
        <dbReference type="Proteomes" id="UP000078406"/>
    </source>
</evidence>
<dbReference type="AlphaFoldDB" id="A0A177Y5X3"/>
<protein>
    <submittedName>
        <fullName evidence="2">Uncharacterized protein</fullName>
    </submittedName>
</protein>
<sequence length="299" mass="34988">MFNTADDITISVSEEKINMLDELLNNIDAEMAISMSCARRAQGMSIAELQQRLEGLNASTLRRYMQQSYRSMRPIHVVAALSWIMMVPMTSFYHAVKLREHYRGMDDKGIEALFCIGRLPEQQFELYLDLIASLMSSTTRNEFERFRRETTALVDPEIRYDDLFAPKTLDMNAFAIDYYRSIAITVKRFRRTHQISINTMARVLGLSEKQYIQLEDVYKVRDYSVAIGFRVKLGFNLSSHVNFTCEMRQFPQFHQLRQMQHVRDSLMIEALRNLDGERKIRAVEILTPLSKIYTRNVTH</sequence>
<name>A0A177Y5X3_9VIBR</name>
<accession>A0A177Y5X3</accession>
<organism evidence="2 3">
    <name type="scientific">Vibrio bivalvicida</name>
    <dbReference type="NCBI Taxonomy" id="1276888"/>
    <lineage>
        <taxon>Bacteria</taxon>
        <taxon>Pseudomonadati</taxon>
        <taxon>Pseudomonadota</taxon>
        <taxon>Gammaproteobacteria</taxon>
        <taxon>Vibrionales</taxon>
        <taxon>Vibrionaceae</taxon>
        <taxon>Vibrio</taxon>
        <taxon>Vibrio oreintalis group</taxon>
    </lineage>
</organism>
<dbReference type="RefSeq" id="WP_049845217.1">
    <property type="nucleotide sequence ID" value="NZ_LLEI02000006.1"/>
</dbReference>
<comment type="caution">
    <text evidence="2">The sequence shown here is derived from an EMBL/GenBank/DDBJ whole genome shotgun (WGS) entry which is preliminary data.</text>
</comment>
<feature type="transmembrane region" description="Helical" evidence="1">
    <location>
        <begin position="75"/>
        <end position="96"/>
    </location>
</feature>